<feature type="region of interest" description="Disordered" evidence="1">
    <location>
        <begin position="342"/>
        <end position="433"/>
    </location>
</feature>
<evidence type="ECO:0000256" key="1">
    <source>
        <dbReference type="SAM" id="MobiDB-lite"/>
    </source>
</evidence>
<feature type="compositionally biased region" description="Basic residues" evidence="1">
    <location>
        <begin position="92"/>
        <end position="101"/>
    </location>
</feature>
<dbReference type="OrthoDB" id="6047230at2759"/>
<evidence type="ECO:0000313" key="4">
    <source>
        <dbReference type="RefSeq" id="XP_055862916.1"/>
    </source>
</evidence>
<feature type="compositionally biased region" description="Polar residues" evidence="1">
    <location>
        <begin position="342"/>
        <end position="357"/>
    </location>
</feature>
<dbReference type="OMA" id="QFEHAHA"/>
<sequence length="465" mass="52460">MLGLCWTPATVQNMQKMASTMPSNPEQLHGAILVRKDIFHRFETTMHDTCLDANNLLEYLFSLYNSTAAPAERENVPSPQSLGFIRRDSNHNRKSTGRGHHTFNQNINMSNTPHLQQPVQPRPPESSRVVQPGVLEGHRKKMKLEQQNFHGHMNYTGHHQEYNQSNAVRAYDGYLVPGNKSLVLGVKMEHAPPPDMDPRHTQSASPLPPFSQIRRQGPQPYSPGSAAFADNLTTPPHDDGRQNAGIESNVECKVEGTANRSFDGQHPRKVLHGKQGKKSKASHEGGERTGRKKRTHQCFCGALFTRADNLKRHIRKCHEEKLEKLNSNPIDFEVDMSTAPITDFQNVFPPSSQETVNSSQQQQPDSLQQPQHMGKCHEEKHEKLNANPIDYNVGMSGAPAPSYQTLFPMSNQQPQADSREQQQEQHPHRGEDGIKRSLKWSCFCGETFDDHQLMLEHNKSHDNGT</sequence>
<gene>
    <name evidence="3 4" type="primary">LOC106052176</name>
</gene>
<feature type="compositionally biased region" description="Basic residues" evidence="1">
    <location>
        <begin position="267"/>
        <end position="280"/>
    </location>
</feature>
<dbReference type="RefSeq" id="XP_055862916.1">
    <property type="nucleotide sequence ID" value="XM_056006941.1"/>
</dbReference>
<dbReference type="GeneID" id="106052176"/>
<feature type="compositionally biased region" description="Basic and acidic residues" evidence="1">
    <location>
        <begin position="189"/>
        <end position="200"/>
    </location>
</feature>
<proteinExistence type="predicted"/>
<feature type="compositionally biased region" description="Polar residues" evidence="1">
    <location>
        <begin position="402"/>
        <end position="416"/>
    </location>
</feature>
<dbReference type="Gene3D" id="3.30.160.60">
    <property type="entry name" value="Classic Zinc Finger"/>
    <property type="match status" value="1"/>
</dbReference>
<feature type="region of interest" description="Disordered" evidence="1">
    <location>
        <begin position="189"/>
        <end position="244"/>
    </location>
</feature>
<feature type="compositionally biased region" description="Polar residues" evidence="1">
    <location>
        <begin position="102"/>
        <end position="119"/>
    </location>
</feature>
<protein>
    <submittedName>
        <fullName evidence="3 4">Uncharacterized protein LOC106052176 isoform X1</fullName>
    </submittedName>
</protein>
<feature type="region of interest" description="Disordered" evidence="1">
    <location>
        <begin position="71"/>
        <end position="129"/>
    </location>
</feature>
<evidence type="ECO:0000313" key="3">
    <source>
        <dbReference type="RefSeq" id="XP_013062937.2"/>
    </source>
</evidence>
<dbReference type="Proteomes" id="UP001165740">
    <property type="component" value="Chromosome 12"/>
</dbReference>
<feature type="compositionally biased region" description="Basic and acidic residues" evidence="1">
    <location>
        <begin position="375"/>
        <end position="384"/>
    </location>
</feature>
<feature type="region of interest" description="Disordered" evidence="1">
    <location>
        <begin position="257"/>
        <end position="294"/>
    </location>
</feature>
<dbReference type="AlphaFoldDB" id="A0A9U8DVG2"/>
<organism evidence="2 3">
    <name type="scientific">Biomphalaria glabrata</name>
    <name type="common">Bloodfluke planorb</name>
    <name type="synonym">Freshwater snail</name>
    <dbReference type="NCBI Taxonomy" id="6526"/>
    <lineage>
        <taxon>Eukaryota</taxon>
        <taxon>Metazoa</taxon>
        <taxon>Spiralia</taxon>
        <taxon>Lophotrochozoa</taxon>
        <taxon>Mollusca</taxon>
        <taxon>Gastropoda</taxon>
        <taxon>Heterobranchia</taxon>
        <taxon>Euthyneura</taxon>
        <taxon>Panpulmonata</taxon>
        <taxon>Hygrophila</taxon>
        <taxon>Lymnaeoidea</taxon>
        <taxon>Planorbidae</taxon>
        <taxon>Biomphalaria</taxon>
    </lineage>
</organism>
<reference evidence="3 4" key="1">
    <citation type="submission" date="2025-04" db="UniProtKB">
        <authorList>
            <consortium name="RefSeq"/>
        </authorList>
    </citation>
    <scope>IDENTIFICATION</scope>
</reference>
<evidence type="ECO:0000313" key="2">
    <source>
        <dbReference type="Proteomes" id="UP001165740"/>
    </source>
</evidence>
<keyword evidence="2" id="KW-1185">Reference proteome</keyword>
<feature type="compositionally biased region" description="Low complexity" evidence="1">
    <location>
        <begin position="358"/>
        <end position="371"/>
    </location>
</feature>
<dbReference type="KEGG" id="bgt:106052176"/>
<accession>A0A9U8DVG2</accession>
<name>A0A9U8DVG2_BIOGL</name>
<dbReference type="RefSeq" id="XP_013062937.2">
    <property type="nucleotide sequence ID" value="XM_013207483.2"/>
</dbReference>
<feature type="compositionally biased region" description="Basic and acidic residues" evidence="1">
    <location>
        <begin position="417"/>
        <end position="433"/>
    </location>
</feature>